<evidence type="ECO:0000256" key="7">
    <source>
        <dbReference type="PIRNR" id="PIRNR000232"/>
    </source>
</evidence>
<feature type="binding site" evidence="8">
    <location>
        <position position="42"/>
    </location>
    <ligand>
        <name>FMN</name>
        <dbReference type="ChEBI" id="CHEBI:58210"/>
        <note>ligand shared between dimeric partners</note>
    </ligand>
</feature>
<dbReference type="EC" id="1.-.-.-" evidence="7"/>
<accession>A0A6G7YS84</accession>
<dbReference type="InterPro" id="IPR052530">
    <property type="entry name" value="NAD(P)H_nitroreductase"/>
</dbReference>
<evidence type="ECO:0000259" key="9">
    <source>
        <dbReference type="Pfam" id="PF00881"/>
    </source>
</evidence>
<feature type="binding site" description="in other chain" evidence="8">
    <location>
        <begin position="140"/>
        <end position="142"/>
    </location>
    <ligand>
        <name>FMN</name>
        <dbReference type="ChEBI" id="CHEBI:58210"/>
        <note>ligand shared between dimeric partners</note>
    </ligand>
</feature>
<evidence type="ECO:0000313" key="11">
    <source>
        <dbReference type="Proteomes" id="UP000503222"/>
    </source>
</evidence>
<feature type="binding site" evidence="8">
    <location>
        <position position="46"/>
    </location>
    <ligand>
        <name>FMN</name>
        <dbReference type="ChEBI" id="CHEBI:58210"/>
        <note>ligand shared between dimeric partners</note>
    </ligand>
</feature>
<evidence type="ECO:0000256" key="6">
    <source>
        <dbReference type="ARBA" id="ARBA00023027"/>
    </source>
</evidence>
<protein>
    <recommendedName>
        <fullName evidence="7">Putative NAD(P)H nitroreductase</fullName>
        <ecNumber evidence="7">1.-.-.-</ecNumber>
    </recommendedName>
</protein>
<keyword evidence="2 7" id="KW-0285">Flavoprotein</keyword>
<evidence type="ECO:0000256" key="8">
    <source>
        <dbReference type="PIRSR" id="PIRSR000232-1"/>
    </source>
</evidence>
<dbReference type="Proteomes" id="UP000503222">
    <property type="component" value="Chromosome"/>
</dbReference>
<dbReference type="KEGG" id="spii:G7077_12495"/>
<comment type="similarity">
    <text evidence="1 7">Belongs to the nitroreductase family.</text>
</comment>
<keyword evidence="4 7" id="KW-0521">NADP</keyword>
<dbReference type="PANTHER" id="PTHR43821:SF1">
    <property type="entry name" value="NAD(P)H NITROREDUCTASE YDJA-RELATED"/>
    <property type="match status" value="1"/>
</dbReference>
<evidence type="ECO:0000256" key="3">
    <source>
        <dbReference type="ARBA" id="ARBA00022643"/>
    </source>
</evidence>
<keyword evidence="5 7" id="KW-0560">Oxidoreductase</keyword>
<sequence length="195" mass="21531">MLNDRSSILTLLQTRRSGKPREMVGPGPDEEEMAQILTAAARVPDHGKLFPWRFVTVADDQRDALALLFRQALSEEDPCATPAHHEAADQYARFGGSLVVLVSAPVQGHKIPVWEQELSCGAAAMNLLTAAHALGFVAGWITGWQSYSERVRQAFCGPGERIAGFIFIGHPARELEERPRAPLTTVWRPWTPPQL</sequence>
<dbReference type="GO" id="GO:0016491">
    <property type="term" value="F:oxidoreductase activity"/>
    <property type="evidence" value="ECO:0007669"/>
    <property type="project" value="UniProtKB-UniRule"/>
</dbReference>
<organism evidence="10 11">
    <name type="scientific">Sphingomonas piscis</name>
    <dbReference type="NCBI Taxonomy" id="2714943"/>
    <lineage>
        <taxon>Bacteria</taxon>
        <taxon>Pseudomonadati</taxon>
        <taxon>Pseudomonadota</taxon>
        <taxon>Alphaproteobacteria</taxon>
        <taxon>Sphingomonadales</taxon>
        <taxon>Sphingomonadaceae</taxon>
        <taxon>Sphingomonas</taxon>
    </lineage>
</organism>
<evidence type="ECO:0000256" key="5">
    <source>
        <dbReference type="ARBA" id="ARBA00023002"/>
    </source>
</evidence>
<keyword evidence="6 7" id="KW-0520">NAD</keyword>
<keyword evidence="11" id="KW-1185">Reference proteome</keyword>
<evidence type="ECO:0000256" key="2">
    <source>
        <dbReference type="ARBA" id="ARBA00022630"/>
    </source>
</evidence>
<evidence type="ECO:0000256" key="1">
    <source>
        <dbReference type="ARBA" id="ARBA00007118"/>
    </source>
</evidence>
<dbReference type="InterPro" id="IPR026021">
    <property type="entry name" value="YdjA-like"/>
</dbReference>
<dbReference type="PIRSF" id="PIRSF000232">
    <property type="entry name" value="YdjA"/>
    <property type="match status" value="1"/>
</dbReference>
<dbReference type="RefSeq" id="WP_166411990.1">
    <property type="nucleotide sequence ID" value="NZ_CP049869.1"/>
</dbReference>
<dbReference type="InterPro" id="IPR029479">
    <property type="entry name" value="Nitroreductase"/>
</dbReference>
<dbReference type="EMBL" id="CP049869">
    <property type="protein sequence ID" value="QIK79603.1"/>
    <property type="molecule type" value="Genomic_DNA"/>
</dbReference>
<dbReference type="AlphaFoldDB" id="A0A6G7YS84"/>
<evidence type="ECO:0000313" key="10">
    <source>
        <dbReference type="EMBL" id="QIK79603.1"/>
    </source>
</evidence>
<keyword evidence="3 7" id="KW-0288">FMN</keyword>
<proteinExistence type="inferred from homology"/>
<name>A0A6G7YS84_9SPHN</name>
<evidence type="ECO:0000256" key="4">
    <source>
        <dbReference type="ARBA" id="ARBA00022857"/>
    </source>
</evidence>
<gene>
    <name evidence="10" type="ORF">G7077_12495</name>
</gene>
<feature type="domain" description="Nitroreductase" evidence="9">
    <location>
        <begin position="28"/>
        <end position="170"/>
    </location>
</feature>
<dbReference type="CDD" id="cd02135">
    <property type="entry name" value="YdjA-like"/>
    <property type="match status" value="1"/>
</dbReference>
<dbReference type="Gene3D" id="3.40.109.10">
    <property type="entry name" value="NADH Oxidase"/>
    <property type="match status" value="1"/>
</dbReference>
<feature type="binding site" description="in other chain" evidence="8">
    <location>
        <begin position="15"/>
        <end position="17"/>
    </location>
    <ligand>
        <name>FMN</name>
        <dbReference type="ChEBI" id="CHEBI:58210"/>
        <note>ligand shared between dimeric partners</note>
    </ligand>
</feature>
<comment type="cofactor">
    <cofactor evidence="8">
        <name>FMN</name>
        <dbReference type="ChEBI" id="CHEBI:58210"/>
    </cofactor>
    <text evidence="8">Binds 1 FMN per subunit.</text>
</comment>
<dbReference type="SUPFAM" id="SSF55469">
    <property type="entry name" value="FMN-dependent nitroreductase-like"/>
    <property type="match status" value="1"/>
</dbReference>
<dbReference type="Pfam" id="PF00881">
    <property type="entry name" value="Nitroreductase"/>
    <property type="match status" value="1"/>
</dbReference>
<dbReference type="InterPro" id="IPR000415">
    <property type="entry name" value="Nitroreductase-like"/>
</dbReference>
<reference evidence="10 11" key="1">
    <citation type="submission" date="2020-03" db="EMBL/GenBank/DDBJ databases">
        <title>Sphingomonas sp. nov., isolated from fish.</title>
        <authorList>
            <person name="Hyun D.-W."/>
            <person name="Bae J.-W."/>
        </authorList>
    </citation>
    <scope>NUCLEOTIDE SEQUENCE [LARGE SCALE GENOMIC DNA]</scope>
    <source>
        <strain evidence="10 11">HDW15B</strain>
    </source>
</reference>
<dbReference type="PANTHER" id="PTHR43821">
    <property type="entry name" value="NAD(P)H NITROREDUCTASE YDJA-RELATED"/>
    <property type="match status" value="1"/>
</dbReference>